<feature type="non-terminal residue" evidence="2">
    <location>
        <position position="255"/>
    </location>
</feature>
<dbReference type="GO" id="GO:0042910">
    <property type="term" value="F:xenobiotic transmembrane transporter activity"/>
    <property type="evidence" value="ECO:0007669"/>
    <property type="project" value="TreeGrafter"/>
</dbReference>
<dbReference type="GO" id="GO:0005886">
    <property type="term" value="C:plasma membrane"/>
    <property type="evidence" value="ECO:0007669"/>
    <property type="project" value="TreeGrafter"/>
</dbReference>
<accession>X1VNX7</accession>
<keyword evidence="1" id="KW-1133">Transmembrane helix</keyword>
<feature type="non-terminal residue" evidence="2">
    <location>
        <position position="1"/>
    </location>
</feature>
<dbReference type="InterPro" id="IPR001036">
    <property type="entry name" value="Acrflvin-R"/>
</dbReference>
<keyword evidence="1" id="KW-0472">Membrane</keyword>
<dbReference type="InterPro" id="IPR027463">
    <property type="entry name" value="AcrB_DN_DC_subdom"/>
</dbReference>
<evidence type="ECO:0008006" key="3">
    <source>
        <dbReference type="Google" id="ProtNLM"/>
    </source>
</evidence>
<dbReference type="Gene3D" id="1.20.1640.10">
    <property type="entry name" value="Multidrug efflux transporter AcrB transmembrane domain"/>
    <property type="match status" value="1"/>
</dbReference>
<keyword evidence="1" id="KW-0812">Transmembrane</keyword>
<evidence type="ECO:0000256" key="1">
    <source>
        <dbReference type="SAM" id="Phobius"/>
    </source>
</evidence>
<evidence type="ECO:0000313" key="2">
    <source>
        <dbReference type="EMBL" id="GAJ10585.1"/>
    </source>
</evidence>
<proteinExistence type="predicted"/>
<feature type="transmembrane region" description="Helical" evidence="1">
    <location>
        <begin position="114"/>
        <end position="130"/>
    </location>
</feature>
<dbReference type="PANTHER" id="PTHR32063:SF19">
    <property type="entry name" value="CATION EFFLUX SYSTEM PROTEIN CUSA"/>
    <property type="match status" value="1"/>
</dbReference>
<feature type="transmembrane region" description="Helical" evidence="1">
    <location>
        <begin position="218"/>
        <end position="239"/>
    </location>
</feature>
<dbReference type="EMBL" id="BARW01028223">
    <property type="protein sequence ID" value="GAJ10585.1"/>
    <property type="molecule type" value="Genomic_DNA"/>
</dbReference>
<comment type="caution">
    <text evidence="2">The sequence shown here is derived from an EMBL/GenBank/DDBJ whole genome shotgun (WGS) entry which is preliminary data.</text>
</comment>
<dbReference type="Gene3D" id="3.30.70.1320">
    <property type="entry name" value="Multidrug efflux transporter AcrB pore domain like"/>
    <property type="match status" value="1"/>
</dbReference>
<dbReference type="AlphaFoldDB" id="X1VNX7"/>
<feature type="transmembrane region" description="Helical" evidence="1">
    <location>
        <begin position="136"/>
        <end position="155"/>
    </location>
</feature>
<name>X1VNX7_9ZZZZ</name>
<feature type="transmembrane region" description="Helical" evidence="1">
    <location>
        <begin position="162"/>
        <end position="183"/>
    </location>
</feature>
<protein>
    <recommendedName>
        <fullName evidence="3">CusA/CzcA family heavy metal efflux RND transporter</fullName>
    </recommendedName>
</protein>
<gene>
    <name evidence="2" type="ORF">S12H4_45620</name>
</gene>
<organism evidence="2">
    <name type="scientific">marine sediment metagenome</name>
    <dbReference type="NCBI Taxonomy" id="412755"/>
    <lineage>
        <taxon>unclassified sequences</taxon>
        <taxon>metagenomes</taxon>
        <taxon>ecological metagenomes</taxon>
    </lineage>
</organism>
<dbReference type="PRINTS" id="PR00702">
    <property type="entry name" value="ACRIFLAVINRP"/>
</dbReference>
<reference evidence="2" key="1">
    <citation type="journal article" date="2014" name="Front. Microbiol.">
        <title>High frequency of phylogenetically diverse reductive dehalogenase-homologous genes in deep subseafloor sedimentary metagenomes.</title>
        <authorList>
            <person name="Kawai M."/>
            <person name="Futagami T."/>
            <person name="Toyoda A."/>
            <person name="Takaki Y."/>
            <person name="Nishi S."/>
            <person name="Hori S."/>
            <person name="Arai W."/>
            <person name="Tsubouchi T."/>
            <person name="Morono Y."/>
            <person name="Uchiyama I."/>
            <person name="Ito T."/>
            <person name="Fujiyama A."/>
            <person name="Inagaki F."/>
            <person name="Takami H."/>
        </authorList>
    </citation>
    <scope>NUCLEOTIDE SEQUENCE</scope>
    <source>
        <strain evidence="2">Expedition CK06-06</strain>
    </source>
</reference>
<dbReference type="Pfam" id="PF00873">
    <property type="entry name" value="ACR_tran"/>
    <property type="match status" value="1"/>
</dbReference>
<dbReference type="SUPFAM" id="SSF82866">
    <property type="entry name" value="Multidrug efflux transporter AcrB transmembrane domain"/>
    <property type="match status" value="1"/>
</dbReference>
<dbReference type="Gene3D" id="3.30.2090.10">
    <property type="entry name" value="Multidrug efflux transporter AcrB TolC docking domain, DN and DC subdomains"/>
    <property type="match status" value="1"/>
</dbReference>
<sequence length="255" mass="27551">YMVRSHGYLRSLEDFRNVLLNANEAGTPVLLRDVATVRIGPEMRRGIAELNGEGEVAGGVVVMRSGKNALETIKAVKAKLATLESSLPKGVEIVTTYDRSKLITAAVTNLRDKLIEEFVVVALVCAIFLFHLRSALVAIISLPLGVLAAFIVMRYQGVNANLMSLGGIAIAVGAMVDAAIVMIENAHKHLEAYSHAHPNQEISAKERWDLIAESAIEVGPALFFSLLIVTLSFIPVFALEAQEGKLFAPLAYTKT</sequence>
<dbReference type="PANTHER" id="PTHR32063">
    <property type="match status" value="1"/>
</dbReference>
<dbReference type="SUPFAM" id="SSF82714">
    <property type="entry name" value="Multidrug efflux transporter AcrB TolC docking domain, DN and DC subdomains"/>
    <property type="match status" value="1"/>
</dbReference>